<reference evidence="2 3" key="1">
    <citation type="submission" date="2018-11" db="EMBL/GenBank/DDBJ databases">
        <authorList>
            <consortium name="Pathogen Informatics"/>
        </authorList>
    </citation>
    <scope>NUCLEOTIDE SEQUENCE [LARGE SCALE GENOMIC DNA]</scope>
</reference>
<accession>A0A183F6K8</accession>
<evidence type="ECO:0000313" key="2">
    <source>
        <dbReference type="EMBL" id="VDO21417.1"/>
    </source>
</evidence>
<accession>A0A3P7UHQ4</accession>
<evidence type="ECO:0000313" key="4">
    <source>
        <dbReference type="WBParaSite" id="HPBE_0000180001-mRNA-1"/>
    </source>
</evidence>
<feature type="chain" id="PRO_5044551270" evidence="1">
    <location>
        <begin position="26"/>
        <end position="102"/>
    </location>
</feature>
<keyword evidence="3" id="KW-1185">Reference proteome</keyword>
<dbReference type="EMBL" id="UZAH01002234">
    <property type="protein sequence ID" value="VDO21417.1"/>
    <property type="molecule type" value="Genomic_DNA"/>
</dbReference>
<sequence>MRTSIGALLITPQLLLQRLIFLCDGASEPIDLDNMRRNSTSIYEKKNFKNKFVQHRHLRYEIVYASIKNFKKIKKNDDYDSVYPSRTSDKGVMRLSTLLMSQ</sequence>
<protein>
    <submittedName>
        <fullName evidence="4">Secreted protein</fullName>
    </submittedName>
</protein>
<gene>
    <name evidence="2" type="ORF">HPBE_LOCUS1801</name>
</gene>
<name>A0A183F6K8_HELPZ</name>
<proteinExistence type="predicted"/>
<dbReference type="WBParaSite" id="HPBE_0000180001-mRNA-1">
    <property type="protein sequence ID" value="HPBE_0000180001-mRNA-1"/>
    <property type="gene ID" value="HPBE_0000180001"/>
</dbReference>
<evidence type="ECO:0000313" key="3">
    <source>
        <dbReference type="Proteomes" id="UP000050761"/>
    </source>
</evidence>
<evidence type="ECO:0000256" key="1">
    <source>
        <dbReference type="SAM" id="SignalP"/>
    </source>
</evidence>
<feature type="signal peptide" evidence="1">
    <location>
        <begin position="1"/>
        <end position="25"/>
    </location>
</feature>
<dbReference type="AlphaFoldDB" id="A0A183F6K8"/>
<organism evidence="3 4">
    <name type="scientific">Heligmosomoides polygyrus</name>
    <name type="common">Parasitic roundworm</name>
    <dbReference type="NCBI Taxonomy" id="6339"/>
    <lineage>
        <taxon>Eukaryota</taxon>
        <taxon>Metazoa</taxon>
        <taxon>Ecdysozoa</taxon>
        <taxon>Nematoda</taxon>
        <taxon>Chromadorea</taxon>
        <taxon>Rhabditida</taxon>
        <taxon>Rhabditina</taxon>
        <taxon>Rhabditomorpha</taxon>
        <taxon>Strongyloidea</taxon>
        <taxon>Heligmosomidae</taxon>
        <taxon>Heligmosomoides</taxon>
    </lineage>
</organism>
<keyword evidence="1" id="KW-0732">Signal</keyword>
<dbReference type="Proteomes" id="UP000050761">
    <property type="component" value="Unassembled WGS sequence"/>
</dbReference>
<reference evidence="4" key="2">
    <citation type="submission" date="2019-09" db="UniProtKB">
        <authorList>
            <consortium name="WormBaseParasite"/>
        </authorList>
    </citation>
    <scope>IDENTIFICATION</scope>
</reference>